<keyword evidence="8" id="KW-1185">Reference proteome</keyword>
<dbReference type="InterPro" id="IPR000209">
    <property type="entry name" value="Peptidase_S8/S53_dom"/>
</dbReference>
<keyword evidence="4" id="KW-0720">Serine protease</keyword>
<name>A0A1Y1ZD35_9FUNG</name>
<evidence type="ECO:0000256" key="2">
    <source>
        <dbReference type="ARBA" id="ARBA00022670"/>
    </source>
</evidence>
<dbReference type="Proteomes" id="UP000193498">
    <property type="component" value="Unassembled WGS sequence"/>
</dbReference>
<feature type="non-terminal residue" evidence="7">
    <location>
        <position position="173"/>
    </location>
</feature>
<sequence>HVMTGVDKVHKLLKNTGEGIRVGVIDTGIDYSHPALGGCFKSKNCRVQYGYDFVGDEYNGTLGSLKGDEDPKDCQGHGTHVAGIIGANDKNFIGVAPKVTFGAYKVFGCTGGAPSDMIIKAIEKSVADKMDVINLSLGSPLPFPDDPITRAINRAAEAGVVPCISAGNDGMNG</sequence>
<evidence type="ECO:0000313" key="7">
    <source>
        <dbReference type="EMBL" id="ORY08178.1"/>
    </source>
</evidence>
<dbReference type="InterPro" id="IPR015500">
    <property type="entry name" value="Peptidase_S8_subtilisin-rel"/>
</dbReference>
<evidence type="ECO:0000313" key="8">
    <source>
        <dbReference type="Proteomes" id="UP000193498"/>
    </source>
</evidence>
<dbReference type="PANTHER" id="PTHR43806">
    <property type="entry name" value="PEPTIDASE S8"/>
    <property type="match status" value="1"/>
</dbReference>
<comment type="similarity">
    <text evidence="1 5">Belongs to the peptidase S8 family.</text>
</comment>
<dbReference type="STRING" id="1314790.A0A1Y1ZD35"/>
<dbReference type="InterPro" id="IPR022398">
    <property type="entry name" value="Peptidase_S8_His-AS"/>
</dbReference>
<dbReference type="InterPro" id="IPR050131">
    <property type="entry name" value="Peptidase_S8_subtilisin-like"/>
</dbReference>
<dbReference type="PROSITE" id="PS00136">
    <property type="entry name" value="SUBTILASE_ASP"/>
    <property type="match status" value="1"/>
</dbReference>
<dbReference type="GO" id="GO:0005615">
    <property type="term" value="C:extracellular space"/>
    <property type="evidence" value="ECO:0007669"/>
    <property type="project" value="TreeGrafter"/>
</dbReference>
<gene>
    <name evidence="7" type="ORF">K493DRAFT_145369</name>
</gene>
<keyword evidence="2" id="KW-0645">Protease</keyword>
<proteinExistence type="inferred from homology"/>
<dbReference type="PANTHER" id="PTHR43806:SF66">
    <property type="entry name" value="SERIN ENDOPEPTIDASE"/>
    <property type="match status" value="1"/>
</dbReference>
<dbReference type="EMBL" id="MCFE01000003">
    <property type="protein sequence ID" value="ORY08178.1"/>
    <property type="molecule type" value="Genomic_DNA"/>
</dbReference>
<reference evidence="7 8" key="1">
    <citation type="submission" date="2016-07" db="EMBL/GenBank/DDBJ databases">
        <title>Pervasive Adenine N6-methylation of Active Genes in Fungi.</title>
        <authorList>
            <consortium name="DOE Joint Genome Institute"/>
            <person name="Mondo S.J."/>
            <person name="Dannebaum R.O."/>
            <person name="Kuo R.C."/>
            <person name="Labutti K."/>
            <person name="Haridas S."/>
            <person name="Kuo A."/>
            <person name="Salamov A."/>
            <person name="Ahrendt S.R."/>
            <person name="Lipzen A."/>
            <person name="Sullivan W."/>
            <person name="Andreopoulos W.B."/>
            <person name="Clum A."/>
            <person name="Lindquist E."/>
            <person name="Daum C."/>
            <person name="Ramamoorthy G.K."/>
            <person name="Gryganskyi A."/>
            <person name="Culley D."/>
            <person name="Magnuson J.K."/>
            <person name="James T.Y."/>
            <person name="O'Malley M.A."/>
            <person name="Stajich J.E."/>
            <person name="Spatafora J.W."/>
            <person name="Visel A."/>
            <person name="Grigoriev I.V."/>
        </authorList>
    </citation>
    <scope>NUCLEOTIDE SEQUENCE [LARGE SCALE GENOMIC DNA]</scope>
    <source>
        <strain evidence="7 8">CBS 931.73</strain>
    </source>
</reference>
<evidence type="ECO:0000256" key="1">
    <source>
        <dbReference type="ARBA" id="ARBA00011073"/>
    </source>
</evidence>
<dbReference type="Pfam" id="PF00082">
    <property type="entry name" value="Peptidase_S8"/>
    <property type="match status" value="1"/>
</dbReference>
<protein>
    <submittedName>
        <fullName evidence="7">Subtilisin-like protein</fullName>
    </submittedName>
</protein>
<dbReference type="PROSITE" id="PS00137">
    <property type="entry name" value="SUBTILASE_HIS"/>
    <property type="match status" value="1"/>
</dbReference>
<evidence type="ECO:0000256" key="4">
    <source>
        <dbReference type="ARBA" id="ARBA00022825"/>
    </source>
</evidence>
<dbReference type="PRINTS" id="PR00723">
    <property type="entry name" value="SUBTILISIN"/>
</dbReference>
<feature type="non-terminal residue" evidence="7">
    <location>
        <position position="1"/>
    </location>
</feature>
<dbReference type="OrthoDB" id="206201at2759"/>
<comment type="caution">
    <text evidence="7">The sequence shown here is derived from an EMBL/GenBank/DDBJ whole genome shotgun (WGS) entry which is preliminary data.</text>
</comment>
<dbReference type="AlphaFoldDB" id="A0A1Y1ZD35"/>
<comment type="caution">
    <text evidence="5">Lacks conserved residue(s) required for the propagation of feature annotation.</text>
</comment>
<dbReference type="InterPro" id="IPR023827">
    <property type="entry name" value="Peptidase_S8_Asp-AS"/>
</dbReference>
<accession>A0A1Y1ZD35</accession>
<keyword evidence="3" id="KW-0378">Hydrolase</keyword>
<dbReference type="PROSITE" id="PS51892">
    <property type="entry name" value="SUBTILASE"/>
    <property type="match status" value="1"/>
</dbReference>
<dbReference type="SUPFAM" id="SSF52743">
    <property type="entry name" value="Subtilisin-like"/>
    <property type="match status" value="1"/>
</dbReference>
<feature type="domain" description="Peptidase S8/S53" evidence="6">
    <location>
        <begin position="17"/>
        <end position="169"/>
    </location>
</feature>
<organism evidence="7 8">
    <name type="scientific">Basidiobolus meristosporus CBS 931.73</name>
    <dbReference type="NCBI Taxonomy" id="1314790"/>
    <lineage>
        <taxon>Eukaryota</taxon>
        <taxon>Fungi</taxon>
        <taxon>Fungi incertae sedis</taxon>
        <taxon>Zoopagomycota</taxon>
        <taxon>Entomophthoromycotina</taxon>
        <taxon>Basidiobolomycetes</taxon>
        <taxon>Basidiobolales</taxon>
        <taxon>Basidiobolaceae</taxon>
        <taxon>Basidiobolus</taxon>
    </lineage>
</organism>
<dbReference type="InParanoid" id="A0A1Y1ZD35"/>
<evidence type="ECO:0000256" key="5">
    <source>
        <dbReference type="PROSITE-ProRule" id="PRU01240"/>
    </source>
</evidence>
<dbReference type="Gene3D" id="3.40.50.200">
    <property type="entry name" value="Peptidase S8/S53 domain"/>
    <property type="match status" value="1"/>
</dbReference>
<evidence type="ECO:0000256" key="3">
    <source>
        <dbReference type="ARBA" id="ARBA00022801"/>
    </source>
</evidence>
<dbReference type="GO" id="GO:0006508">
    <property type="term" value="P:proteolysis"/>
    <property type="evidence" value="ECO:0007669"/>
    <property type="project" value="UniProtKB-KW"/>
</dbReference>
<dbReference type="GO" id="GO:0004252">
    <property type="term" value="F:serine-type endopeptidase activity"/>
    <property type="evidence" value="ECO:0007669"/>
    <property type="project" value="InterPro"/>
</dbReference>
<dbReference type="InterPro" id="IPR036852">
    <property type="entry name" value="Peptidase_S8/S53_dom_sf"/>
</dbReference>
<evidence type="ECO:0000259" key="6">
    <source>
        <dbReference type="Pfam" id="PF00082"/>
    </source>
</evidence>